<dbReference type="Proteomes" id="UP001153269">
    <property type="component" value="Unassembled WGS sequence"/>
</dbReference>
<reference evidence="1" key="1">
    <citation type="submission" date="2020-03" db="EMBL/GenBank/DDBJ databases">
        <authorList>
            <person name="Weist P."/>
        </authorList>
    </citation>
    <scope>NUCLEOTIDE SEQUENCE</scope>
</reference>
<keyword evidence="2" id="KW-1185">Reference proteome</keyword>
<sequence>MKTNSPRGELRDAKLAASNRGRTGSEWITPSTIKAPPTLTDCRTVSAPSLEAVTPAVLGVSSAGLAVAALPIGSQLKEGLCGALRWWMLYNDITQQTNRSITMTNPVYWAVLVGMTVLLMEQGDEPQARFAGGLRQLAEQKDAVQTLQQSFLAETLAGLCIVPLSFLHQSVSAKDENYSWLDRNLEQQLFLDDQLRERRWIGVVFMFMRT</sequence>
<evidence type="ECO:0000313" key="2">
    <source>
        <dbReference type="Proteomes" id="UP001153269"/>
    </source>
</evidence>
<accession>A0A9N7YBI3</accession>
<name>A0A9N7YBI3_PLEPL</name>
<dbReference type="AlphaFoldDB" id="A0A9N7YBI3"/>
<protein>
    <submittedName>
        <fullName evidence="1">Uncharacterized protein</fullName>
    </submittedName>
</protein>
<comment type="caution">
    <text evidence="1">The sequence shown here is derived from an EMBL/GenBank/DDBJ whole genome shotgun (WGS) entry which is preliminary data.</text>
</comment>
<proteinExistence type="predicted"/>
<organism evidence="1 2">
    <name type="scientific">Pleuronectes platessa</name>
    <name type="common">European plaice</name>
    <dbReference type="NCBI Taxonomy" id="8262"/>
    <lineage>
        <taxon>Eukaryota</taxon>
        <taxon>Metazoa</taxon>
        <taxon>Chordata</taxon>
        <taxon>Craniata</taxon>
        <taxon>Vertebrata</taxon>
        <taxon>Euteleostomi</taxon>
        <taxon>Actinopterygii</taxon>
        <taxon>Neopterygii</taxon>
        <taxon>Teleostei</taxon>
        <taxon>Neoteleostei</taxon>
        <taxon>Acanthomorphata</taxon>
        <taxon>Carangaria</taxon>
        <taxon>Pleuronectiformes</taxon>
        <taxon>Pleuronectoidei</taxon>
        <taxon>Pleuronectidae</taxon>
        <taxon>Pleuronectes</taxon>
    </lineage>
</organism>
<dbReference type="EMBL" id="CADEAL010000435">
    <property type="protein sequence ID" value="CAB1420107.1"/>
    <property type="molecule type" value="Genomic_DNA"/>
</dbReference>
<evidence type="ECO:0000313" key="1">
    <source>
        <dbReference type="EMBL" id="CAB1420107.1"/>
    </source>
</evidence>
<gene>
    <name evidence="1" type="ORF">PLEPLA_LOCUS7982</name>
</gene>